<protein>
    <submittedName>
        <fullName evidence="1">Uncharacterized protein</fullName>
    </submittedName>
</protein>
<dbReference type="AlphaFoldDB" id="M7YV51"/>
<dbReference type="EMBL" id="KD180564">
    <property type="protein sequence ID" value="EMS54588.1"/>
    <property type="molecule type" value="Genomic_DNA"/>
</dbReference>
<gene>
    <name evidence="1" type="ORF">TRIUR3_29322</name>
</gene>
<accession>M7YV51</accession>
<evidence type="ECO:0000313" key="1">
    <source>
        <dbReference type="EMBL" id="EMS54588.1"/>
    </source>
</evidence>
<proteinExistence type="predicted"/>
<name>M7YV51_TRIUA</name>
<organism evidence="1">
    <name type="scientific">Triticum urartu</name>
    <name type="common">Red wild einkorn</name>
    <name type="synonym">Crithodium urartu</name>
    <dbReference type="NCBI Taxonomy" id="4572"/>
    <lineage>
        <taxon>Eukaryota</taxon>
        <taxon>Viridiplantae</taxon>
        <taxon>Streptophyta</taxon>
        <taxon>Embryophyta</taxon>
        <taxon>Tracheophyta</taxon>
        <taxon>Spermatophyta</taxon>
        <taxon>Magnoliopsida</taxon>
        <taxon>Liliopsida</taxon>
        <taxon>Poales</taxon>
        <taxon>Poaceae</taxon>
        <taxon>BOP clade</taxon>
        <taxon>Pooideae</taxon>
        <taxon>Triticodae</taxon>
        <taxon>Triticeae</taxon>
        <taxon>Triticinae</taxon>
        <taxon>Triticum</taxon>
    </lineage>
</organism>
<reference evidence="1" key="1">
    <citation type="journal article" date="2013" name="Nature">
        <title>Draft genome of the wheat A-genome progenitor Triticum urartu.</title>
        <authorList>
            <person name="Ling H.Q."/>
            <person name="Zhao S."/>
            <person name="Liu D."/>
            <person name="Wang J."/>
            <person name="Sun H."/>
            <person name="Zhang C."/>
            <person name="Fan H."/>
            <person name="Li D."/>
            <person name="Dong L."/>
            <person name="Tao Y."/>
            <person name="Gao C."/>
            <person name="Wu H."/>
            <person name="Li Y."/>
            <person name="Cui Y."/>
            <person name="Guo X."/>
            <person name="Zheng S."/>
            <person name="Wang B."/>
            <person name="Yu K."/>
            <person name="Liang Q."/>
            <person name="Yang W."/>
            <person name="Lou X."/>
            <person name="Chen J."/>
            <person name="Feng M."/>
            <person name="Jian J."/>
            <person name="Zhang X."/>
            <person name="Luo G."/>
            <person name="Jiang Y."/>
            <person name="Liu J."/>
            <person name="Wang Z."/>
            <person name="Sha Y."/>
            <person name="Zhang B."/>
            <person name="Wu H."/>
            <person name="Tang D."/>
            <person name="Shen Q."/>
            <person name="Xue P."/>
            <person name="Zou S."/>
            <person name="Wang X."/>
            <person name="Liu X."/>
            <person name="Wang F."/>
            <person name="Yang Y."/>
            <person name="An X."/>
            <person name="Dong Z."/>
            <person name="Zhang K."/>
            <person name="Zhang X."/>
            <person name="Luo M.C."/>
            <person name="Dvorak J."/>
            <person name="Tong Y."/>
            <person name="Wang J."/>
            <person name="Yang H."/>
            <person name="Li Z."/>
            <person name="Wang D."/>
            <person name="Zhang A."/>
            <person name="Wang J."/>
        </authorList>
    </citation>
    <scope>NUCLEOTIDE SEQUENCE</scope>
</reference>
<sequence length="130" mass="14455">MAAEGHLAPEPLPPSVRSQARRRCHTALPYLRRSGRCIFFTSFPSPCNSPDSRRPLPVVSAVLVHLRVLLPLTPSRTNNEQGVAPSTIIEDFVKHALFSPNTTSQAPTTTAALQEFLFDKFYDALVQLHY</sequence>